<dbReference type="InterPro" id="IPR039426">
    <property type="entry name" value="TonB-dep_rcpt-like"/>
</dbReference>
<evidence type="ECO:0000259" key="11">
    <source>
        <dbReference type="Pfam" id="PF07715"/>
    </source>
</evidence>
<dbReference type="InterPro" id="IPR008969">
    <property type="entry name" value="CarboxyPept-like_regulatory"/>
</dbReference>
<comment type="subcellular location">
    <subcellularLocation>
        <location evidence="1 8">Cell outer membrane</location>
        <topology evidence="1 8">Multi-pass membrane protein</topology>
    </subcellularLocation>
</comment>
<dbReference type="NCBIfam" id="TIGR04057">
    <property type="entry name" value="SusC_RagA_signa"/>
    <property type="match status" value="1"/>
</dbReference>
<keyword evidence="7 8" id="KW-0998">Cell outer membrane</keyword>
<comment type="caution">
    <text evidence="12">The sequence shown here is derived from an EMBL/GenBank/DDBJ whole genome shotgun (WGS) entry which is preliminary data.</text>
</comment>
<gene>
    <name evidence="12" type="ORF">GCM10023330_22100</name>
</gene>
<dbReference type="InterPro" id="IPR036942">
    <property type="entry name" value="Beta-barrel_TonB_sf"/>
</dbReference>
<feature type="domain" description="TonB-dependent receptor-like beta-barrel" evidence="10">
    <location>
        <begin position="362"/>
        <end position="838"/>
    </location>
</feature>
<evidence type="ECO:0000313" key="13">
    <source>
        <dbReference type="Proteomes" id="UP001501433"/>
    </source>
</evidence>
<evidence type="ECO:0000256" key="7">
    <source>
        <dbReference type="ARBA" id="ARBA00023237"/>
    </source>
</evidence>
<dbReference type="InterPro" id="IPR012910">
    <property type="entry name" value="Plug_dom"/>
</dbReference>
<keyword evidence="5 9" id="KW-0798">TonB box</keyword>
<dbReference type="NCBIfam" id="TIGR04056">
    <property type="entry name" value="OMP_RagA_SusC"/>
    <property type="match status" value="1"/>
</dbReference>
<evidence type="ECO:0000256" key="3">
    <source>
        <dbReference type="ARBA" id="ARBA00022452"/>
    </source>
</evidence>
<comment type="similarity">
    <text evidence="8 9">Belongs to the TonB-dependent receptor family.</text>
</comment>
<keyword evidence="13" id="KW-1185">Reference proteome</keyword>
<evidence type="ECO:0000256" key="5">
    <source>
        <dbReference type="ARBA" id="ARBA00023077"/>
    </source>
</evidence>
<keyword evidence="12" id="KW-0675">Receptor</keyword>
<evidence type="ECO:0000256" key="9">
    <source>
        <dbReference type="RuleBase" id="RU003357"/>
    </source>
</evidence>
<accession>A0ABP9CN20</accession>
<evidence type="ECO:0000256" key="6">
    <source>
        <dbReference type="ARBA" id="ARBA00023136"/>
    </source>
</evidence>
<protein>
    <submittedName>
        <fullName evidence="12">TonB-dependent receptor</fullName>
    </submittedName>
</protein>
<feature type="domain" description="TonB-dependent receptor plug" evidence="11">
    <location>
        <begin position="104"/>
        <end position="208"/>
    </location>
</feature>
<dbReference type="EMBL" id="BAABJW010000003">
    <property type="protein sequence ID" value="GAA4813929.1"/>
    <property type="molecule type" value="Genomic_DNA"/>
</dbReference>
<keyword evidence="2 8" id="KW-0813">Transport</keyword>
<dbReference type="InterPro" id="IPR000531">
    <property type="entry name" value="Beta-barrel_TonB"/>
</dbReference>
<organism evidence="12 13">
    <name type="scientific">Litoribaculum gwangyangense</name>
    <dbReference type="NCBI Taxonomy" id="1130722"/>
    <lineage>
        <taxon>Bacteria</taxon>
        <taxon>Pseudomonadati</taxon>
        <taxon>Bacteroidota</taxon>
        <taxon>Flavobacteriia</taxon>
        <taxon>Flavobacteriales</taxon>
        <taxon>Flavobacteriaceae</taxon>
        <taxon>Litoribaculum</taxon>
    </lineage>
</organism>
<keyword evidence="6 8" id="KW-0472">Membrane</keyword>
<dbReference type="Gene3D" id="2.170.130.10">
    <property type="entry name" value="TonB-dependent receptor, plug domain"/>
    <property type="match status" value="1"/>
</dbReference>
<dbReference type="Pfam" id="PF07715">
    <property type="entry name" value="Plug"/>
    <property type="match status" value="1"/>
</dbReference>
<dbReference type="Gene3D" id="2.60.40.1120">
    <property type="entry name" value="Carboxypeptidase-like, regulatory domain"/>
    <property type="match status" value="1"/>
</dbReference>
<dbReference type="InterPro" id="IPR023997">
    <property type="entry name" value="TonB-dep_OMP_SusC/RagA_CS"/>
</dbReference>
<name>A0ABP9CN20_9FLAO</name>
<evidence type="ECO:0000256" key="1">
    <source>
        <dbReference type="ARBA" id="ARBA00004571"/>
    </source>
</evidence>
<dbReference type="Gene3D" id="2.40.170.20">
    <property type="entry name" value="TonB-dependent receptor, beta-barrel domain"/>
    <property type="match status" value="1"/>
</dbReference>
<dbReference type="InterPro" id="IPR023996">
    <property type="entry name" value="TonB-dep_OMP_SusC/RagA"/>
</dbReference>
<keyword evidence="4 8" id="KW-0812">Transmembrane</keyword>
<evidence type="ECO:0000313" key="12">
    <source>
        <dbReference type="EMBL" id="GAA4813929.1"/>
    </source>
</evidence>
<dbReference type="Pfam" id="PF13715">
    <property type="entry name" value="CarbopepD_reg_2"/>
    <property type="match status" value="1"/>
</dbReference>
<dbReference type="InterPro" id="IPR037066">
    <property type="entry name" value="Plug_dom_sf"/>
</dbReference>
<evidence type="ECO:0000256" key="8">
    <source>
        <dbReference type="PROSITE-ProRule" id="PRU01360"/>
    </source>
</evidence>
<evidence type="ECO:0000256" key="2">
    <source>
        <dbReference type="ARBA" id="ARBA00022448"/>
    </source>
</evidence>
<dbReference type="Proteomes" id="UP001501433">
    <property type="component" value="Unassembled WGS sequence"/>
</dbReference>
<dbReference type="Pfam" id="PF00593">
    <property type="entry name" value="TonB_dep_Rec_b-barrel"/>
    <property type="match status" value="1"/>
</dbReference>
<sequence>MFFGIVGLFGQSTVSGKVTSAVDSQPIPGVNVIIKGSSQGTATDFDGNYSIEASPNDVLVFSFLGYMTKEQTVGNLKTINAVLQEDAAKLDEVVVVGYGTAKRSDLTGALTSVSSSDFDKQPLNDVSQALQGRAAGVQVTQTSGAPGGNFKIRIRGANSITGSNEPLYVIDGQFADISTINVNDIKSMEVLKDASSTAIYGTRGANGVILITTKTGRSGKAKFNVDFFTGISNVTQRLDLMNAAEFAEGVNFSDGIEVFTAQEIADLRANGGEDWQERLFQTAYFNNVQVSASGGSDKIDYYISGNYYDAGGTVVENQRFKRLNLRSNLNAQLSDKIKIGLNFNVGQEVGTGVRADLGVGLSFDPTTFAFDENGDYNYNSLNNLATSQTNPLVAAENNIRENTNDRISINGNFNWDIMDNLVFNTSGGIIKTEIHNNTYAPLISSNVGRANVDNVYRTNLYNTNRLTFTPNIGENSTLKIDAVHELVIDKSNSVFIDASDFFTDLVSYKDLSVANVIIADNRESNRELESFLGRLNYAFMDKYLLTASFRADGSSVFQKDKWGYFPSASLAWKVSEEDFIKNIESINNLKLRLSYGEVGNQGINSFGTRSRAVLGLGVNYPFDGIYATGVAPSNIIANPDLTWEKTKQINAGFDISLFNSAIDLSFDYYEKNTSDLLLNTQLPPFVGPTNKFVNAGEVENKGFEVTLDTKILQNENWSIKSTLSVTSNKNKVLSLNNDVPFIVIGDVIRENTFPVNPTRVEVGLPISTFRGYLFEGVWQLGEEAAAAVFNAEPGDAKYRDINDDGIISTDDITTVGDGNPDFIWGWNWDVSFKNWNLNFLMTGSQGNDIYNLQRGRLMALGAQQFHAVHGDYRNRWTPTNPSNIPSGRDGTEILSSQFIEDGSFIAMKNIALSYNVDNEFLNKIGLDAIRVYASVENLFILTDYSGFDPEATASVSNSDADVGIDYNTYPLNRSFTFGLNVKF</sequence>
<dbReference type="SUPFAM" id="SSF56935">
    <property type="entry name" value="Porins"/>
    <property type="match status" value="1"/>
</dbReference>
<evidence type="ECO:0000256" key="4">
    <source>
        <dbReference type="ARBA" id="ARBA00022692"/>
    </source>
</evidence>
<dbReference type="SUPFAM" id="SSF49464">
    <property type="entry name" value="Carboxypeptidase regulatory domain-like"/>
    <property type="match status" value="1"/>
</dbReference>
<reference evidence="13" key="1">
    <citation type="journal article" date="2019" name="Int. J. Syst. Evol. Microbiol.">
        <title>The Global Catalogue of Microorganisms (GCM) 10K type strain sequencing project: providing services to taxonomists for standard genome sequencing and annotation.</title>
        <authorList>
            <consortium name="The Broad Institute Genomics Platform"/>
            <consortium name="The Broad Institute Genome Sequencing Center for Infectious Disease"/>
            <person name="Wu L."/>
            <person name="Ma J."/>
        </authorList>
    </citation>
    <scope>NUCLEOTIDE SEQUENCE [LARGE SCALE GENOMIC DNA]</scope>
    <source>
        <strain evidence="13">JCM 18325</strain>
    </source>
</reference>
<dbReference type="PROSITE" id="PS52016">
    <property type="entry name" value="TONB_DEPENDENT_REC_3"/>
    <property type="match status" value="1"/>
</dbReference>
<evidence type="ECO:0000259" key="10">
    <source>
        <dbReference type="Pfam" id="PF00593"/>
    </source>
</evidence>
<proteinExistence type="inferred from homology"/>
<keyword evidence="3 8" id="KW-1134">Transmembrane beta strand</keyword>